<reference evidence="1 2" key="1">
    <citation type="journal article" date="2021" name="Nat. Commun.">
        <title>Genetic determinants of endophytism in the Arabidopsis root mycobiome.</title>
        <authorList>
            <person name="Mesny F."/>
            <person name="Miyauchi S."/>
            <person name="Thiergart T."/>
            <person name="Pickel B."/>
            <person name="Atanasova L."/>
            <person name="Karlsson M."/>
            <person name="Huettel B."/>
            <person name="Barry K.W."/>
            <person name="Haridas S."/>
            <person name="Chen C."/>
            <person name="Bauer D."/>
            <person name="Andreopoulos W."/>
            <person name="Pangilinan J."/>
            <person name="LaButti K."/>
            <person name="Riley R."/>
            <person name="Lipzen A."/>
            <person name="Clum A."/>
            <person name="Drula E."/>
            <person name="Henrissat B."/>
            <person name="Kohler A."/>
            <person name="Grigoriev I.V."/>
            <person name="Martin F.M."/>
            <person name="Hacquard S."/>
        </authorList>
    </citation>
    <scope>NUCLEOTIDE SEQUENCE [LARGE SCALE GENOMIC DNA]</scope>
    <source>
        <strain evidence="1 2">MPI-CAGE-CH-0241</strain>
    </source>
</reference>
<keyword evidence="2" id="KW-1185">Reference proteome</keyword>
<sequence length="307" mass="33752">MVVQIVANPNPLVLAGKTTRIASVSRRPKSTSIWGTVLSAPARTVPMTLGMWRFLSQQRDYVHGLSPTPVCIVPQVSNTPTRGRRRASKPGRACQRPLLVANGNPSRFLSPKPQTATVTPIIRPLHLSAWLTPVSIASCFPRSLEDTKLLTQPSPCHGSSFISSLHASEEEDSALRQLMTKAVKHSIQHKDVWGHVNTKIPPSHSLLLPPHRPLWLCSPLSRRSALRSQMRVGSSVHGPVSDSWHYLYYPRRENSPTFEGEGYLSSCLVSGDRHNLPPTWSLSLCPDFNSNSALVSGFPVLACPFDA</sequence>
<accession>A0A9P9AUZ2</accession>
<evidence type="ECO:0000313" key="2">
    <source>
        <dbReference type="Proteomes" id="UP000777438"/>
    </source>
</evidence>
<proteinExistence type="predicted"/>
<organism evidence="1 2">
    <name type="scientific">Thelonectria olida</name>
    <dbReference type="NCBI Taxonomy" id="1576542"/>
    <lineage>
        <taxon>Eukaryota</taxon>
        <taxon>Fungi</taxon>
        <taxon>Dikarya</taxon>
        <taxon>Ascomycota</taxon>
        <taxon>Pezizomycotina</taxon>
        <taxon>Sordariomycetes</taxon>
        <taxon>Hypocreomycetidae</taxon>
        <taxon>Hypocreales</taxon>
        <taxon>Nectriaceae</taxon>
        <taxon>Thelonectria</taxon>
    </lineage>
</organism>
<dbReference type="AlphaFoldDB" id="A0A9P9AUZ2"/>
<protein>
    <submittedName>
        <fullName evidence="1">Uncharacterized protein</fullName>
    </submittedName>
</protein>
<dbReference type="Proteomes" id="UP000777438">
    <property type="component" value="Unassembled WGS sequence"/>
</dbReference>
<comment type="caution">
    <text evidence="1">The sequence shown here is derived from an EMBL/GenBank/DDBJ whole genome shotgun (WGS) entry which is preliminary data.</text>
</comment>
<evidence type="ECO:0000313" key="1">
    <source>
        <dbReference type="EMBL" id="KAH6897160.1"/>
    </source>
</evidence>
<dbReference type="EMBL" id="JAGPYM010000003">
    <property type="protein sequence ID" value="KAH6897160.1"/>
    <property type="molecule type" value="Genomic_DNA"/>
</dbReference>
<name>A0A9P9AUZ2_9HYPO</name>
<gene>
    <name evidence="1" type="ORF">B0T10DRAFT_544518</name>
</gene>